<dbReference type="SUPFAM" id="SSF46689">
    <property type="entry name" value="Homeodomain-like"/>
    <property type="match status" value="1"/>
</dbReference>
<dbReference type="GO" id="GO:0000150">
    <property type="term" value="F:DNA strand exchange activity"/>
    <property type="evidence" value="ECO:0007669"/>
    <property type="project" value="InterPro"/>
</dbReference>
<sequence>MSGQVVGYVRVSSTDQNPARQHQSIREAVGEPDRIFEDQCSGATADRPGLAALLAHLREDDTLVVSSMDRLARSVIDLHALVDGLTDRGVSVRFLHESLSFRPGESDPTGRLLLGVMGSVAAFERAMIRERQAEGIALAKQRGVYKGRARRLTPDQIEQAQTQVESGVPVARVAREAGVSRQTLYDALNRRGAYGEGAAKVG</sequence>
<keyword evidence="10" id="KW-1185">Reference proteome</keyword>
<dbReference type="STRING" id="1758689.SGUI_3232"/>
<feature type="active site" description="O-(5'-phospho-DNA)-serine intermediate" evidence="5 6">
    <location>
        <position position="12"/>
    </location>
</feature>
<dbReference type="PROSITE" id="PS51736">
    <property type="entry name" value="RECOMBINASES_3"/>
    <property type="match status" value="1"/>
</dbReference>
<comment type="similarity">
    <text evidence="1">Belongs to the site-specific recombinase resolvase family.</text>
</comment>
<dbReference type="InterPro" id="IPR036162">
    <property type="entry name" value="Resolvase-like_N_sf"/>
</dbReference>
<dbReference type="PANTHER" id="PTHR30461:SF26">
    <property type="entry name" value="RESOLVASE HOMOLOG YNEB"/>
    <property type="match status" value="1"/>
</dbReference>
<evidence type="ECO:0000259" key="8">
    <source>
        <dbReference type="PROSITE" id="PS51736"/>
    </source>
</evidence>
<gene>
    <name evidence="9" type="ORF">SGUI_3232</name>
</gene>
<dbReference type="CDD" id="cd03768">
    <property type="entry name" value="SR_ResInv"/>
    <property type="match status" value="1"/>
</dbReference>
<dbReference type="PANTHER" id="PTHR30461">
    <property type="entry name" value="DNA-INVERTASE FROM LAMBDOID PROPHAGE"/>
    <property type="match status" value="1"/>
</dbReference>
<dbReference type="SMART" id="SM00857">
    <property type="entry name" value="Resolvase"/>
    <property type="match status" value="1"/>
</dbReference>
<dbReference type="OrthoDB" id="128993at2"/>
<dbReference type="SUPFAM" id="SSF53041">
    <property type="entry name" value="Resolvase-like"/>
    <property type="match status" value="1"/>
</dbReference>
<dbReference type="RefSeq" id="WP_066642152.1">
    <property type="nucleotide sequence ID" value="NZ_CP014989.1"/>
</dbReference>
<evidence type="ECO:0000256" key="6">
    <source>
        <dbReference type="PROSITE-ProRule" id="PRU10137"/>
    </source>
</evidence>
<proteinExistence type="inferred from homology"/>
<dbReference type="InterPro" id="IPR006119">
    <property type="entry name" value="Resolv_N"/>
</dbReference>
<evidence type="ECO:0000256" key="3">
    <source>
        <dbReference type="ARBA" id="ARBA00023125"/>
    </source>
</evidence>
<dbReference type="EMBL" id="CP014989">
    <property type="protein sequence ID" value="ANS80628.1"/>
    <property type="molecule type" value="Genomic_DNA"/>
</dbReference>
<dbReference type="GO" id="GO:0003677">
    <property type="term" value="F:DNA binding"/>
    <property type="evidence" value="ECO:0007669"/>
    <property type="project" value="UniProtKB-KW"/>
</dbReference>
<feature type="region of interest" description="Disordered" evidence="7">
    <location>
        <begin position="1"/>
        <end position="25"/>
    </location>
</feature>
<dbReference type="InterPro" id="IPR006120">
    <property type="entry name" value="Resolvase_HTH_dom"/>
</dbReference>
<dbReference type="Pfam" id="PF02796">
    <property type="entry name" value="HTH_7"/>
    <property type="match status" value="1"/>
</dbReference>
<keyword evidence="4" id="KW-0233">DNA recombination</keyword>
<evidence type="ECO:0000256" key="4">
    <source>
        <dbReference type="ARBA" id="ARBA00023172"/>
    </source>
</evidence>
<evidence type="ECO:0000256" key="1">
    <source>
        <dbReference type="ARBA" id="ARBA00009913"/>
    </source>
</evidence>
<dbReference type="InterPro" id="IPR050639">
    <property type="entry name" value="SSR_resolvase"/>
</dbReference>
<dbReference type="AlphaFoldDB" id="A0A1B1NGT0"/>
<evidence type="ECO:0000313" key="10">
    <source>
        <dbReference type="Proteomes" id="UP000092482"/>
    </source>
</evidence>
<dbReference type="GO" id="GO:0015074">
    <property type="term" value="P:DNA integration"/>
    <property type="evidence" value="ECO:0007669"/>
    <property type="project" value="UniProtKB-KW"/>
</dbReference>
<dbReference type="InterPro" id="IPR006118">
    <property type="entry name" value="Recombinase_CS"/>
</dbReference>
<dbReference type="KEGG" id="serj:SGUI_3232"/>
<evidence type="ECO:0000256" key="5">
    <source>
        <dbReference type="PIRSR" id="PIRSR606118-50"/>
    </source>
</evidence>
<name>A0A1B1NGT0_9MICO</name>
<evidence type="ECO:0000256" key="2">
    <source>
        <dbReference type="ARBA" id="ARBA00022908"/>
    </source>
</evidence>
<evidence type="ECO:0000256" key="7">
    <source>
        <dbReference type="SAM" id="MobiDB-lite"/>
    </source>
</evidence>
<keyword evidence="2" id="KW-0229">DNA integration</keyword>
<accession>A0A1B1NGT0</accession>
<evidence type="ECO:0000313" key="9">
    <source>
        <dbReference type="EMBL" id="ANS80628.1"/>
    </source>
</evidence>
<dbReference type="Gene3D" id="3.40.50.1390">
    <property type="entry name" value="Resolvase, N-terminal catalytic domain"/>
    <property type="match status" value="1"/>
</dbReference>
<dbReference type="Gene3D" id="1.10.10.60">
    <property type="entry name" value="Homeodomain-like"/>
    <property type="match status" value="1"/>
</dbReference>
<keyword evidence="3" id="KW-0238">DNA-binding</keyword>
<dbReference type="Pfam" id="PF00239">
    <property type="entry name" value="Resolvase"/>
    <property type="match status" value="1"/>
</dbReference>
<feature type="domain" description="Resolvase/invertase-type recombinase catalytic" evidence="8">
    <location>
        <begin position="4"/>
        <end position="143"/>
    </location>
</feature>
<feature type="compositionally biased region" description="Polar residues" evidence="7">
    <location>
        <begin position="11"/>
        <end position="22"/>
    </location>
</feature>
<reference evidence="9 10" key="1">
    <citation type="submission" date="2016-03" db="EMBL/GenBank/DDBJ databases">
        <title>Shallow-sea hydrothermal system.</title>
        <authorList>
            <person name="Tang K."/>
        </authorList>
    </citation>
    <scope>NUCLEOTIDE SEQUENCE [LARGE SCALE GENOMIC DNA]</scope>
    <source>
        <strain evidence="9 10">JLT9</strain>
    </source>
</reference>
<dbReference type="InterPro" id="IPR009057">
    <property type="entry name" value="Homeodomain-like_sf"/>
</dbReference>
<protein>
    <submittedName>
        <fullName evidence="9">Transposon Tn21 resolvase</fullName>
    </submittedName>
</protein>
<organism evidence="9 10">
    <name type="scientific">Serinicoccus hydrothermalis</name>
    <dbReference type="NCBI Taxonomy" id="1758689"/>
    <lineage>
        <taxon>Bacteria</taxon>
        <taxon>Bacillati</taxon>
        <taxon>Actinomycetota</taxon>
        <taxon>Actinomycetes</taxon>
        <taxon>Micrococcales</taxon>
        <taxon>Ornithinimicrobiaceae</taxon>
        <taxon>Serinicoccus</taxon>
    </lineage>
</organism>
<dbReference type="Proteomes" id="UP000092482">
    <property type="component" value="Chromosome"/>
</dbReference>
<dbReference type="CDD" id="cd00569">
    <property type="entry name" value="HTH_Hin_like"/>
    <property type="match status" value="1"/>
</dbReference>
<dbReference type="PROSITE" id="PS00397">
    <property type="entry name" value="RECOMBINASES_1"/>
    <property type="match status" value="1"/>
</dbReference>
<dbReference type="PATRIC" id="fig|1758689.4.peg.3375"/>